<dbReference type="EMBL" id="JAMYWD010000007">
    <property type="protein sequence ID" value="KAJ4965267.1"/>
    <property type="molecule type" value="Genomic_DNA"/>
</dbReference>
<organism evidence="2 3">
    <name type="scientific">Protea cynaroides</name>
    <dbReference type="NCBI Taxonomy" id="273540"/>
    <lineage>
        <taxon>Eukaryota</taxon>
        <taxon>Viridiplantae</taxon>
        <taxon>Streptophyta</taxon>
        <taxon>Embryophyta</taxon>
        <taxon>Tracheophyta</taxon>
        <taxon>Spermatophyta</taxon>
        <taxon>Magnoliopsida</taxon>
        <taxon>Proteales</taxon>
        <taxon>Proteaceae</taxon>
        <taxon>Protea</taxon>
    </lineage>
</organism>
<keyword evidence="3" id="KW-1185">Reference proteome</keyword>
<accession>A0A9Q0K7F6</accession>
<feature type="region of interest" description="Disordered" evidence="1">
    <location>
        <begin position="18"/>
        <end position="50"/>
    </location>
</feature>
<dbReference type="AlphaFoldDB" id="A0A9Q0K7F6"/>
<name>A0A9Q0K7F6_9MAGN</name>
<protein>
    <submittedName>
        <fullName evidence="2">Uncharacterized protein</fullName>
    </submittedName>
</protein>
<proteinExistence type="predicted"/>
<gene>
    <name evidence="2" type="ORF">NE237_017116</name>
</gene>
<sequence length="147" mass="17386">MQIDYKRKNKKKIKSFLRGNVGSKKTKKEEVRERRGFESEEERVENEEREEEEGVATVWCDGDRRRSGVTTTAVVQRRKLQMADSIRCTERDLVGFPRHRQIYFDISLMAIYFLFSSMERSNFLRVSQFFLAPVTQLQVMVSSVDFT</sequence>
<reference evidence="2" key="1">
    <citation type="journal article" date="2023" name="Plant J.">
        <title>The genome of the king protea, Protea cynaroides.</title>
        <authorList>
            <person name="Chang J."/>
            <person name="Duong T.A."/>
            <person name="Schoeman C."/>
            <person name="Ma X."/>
            <person name="Roodt D."/>
            <person name="Barker N."/>
            <person name="Li Z."/>
            <person name="Van de Peer Y."/>
            <person name="Mizrachi E."/>
        </authorList>
    </citation>
    <scope>NUCLEOTIDE SEQUENCE</scope>
    <source>
        <tissue evidence="2">Young leaves</tissue>
    </source>
</reference>
<evidence type="ECO:0000313" key="3">
    <source>
        <dbReference type="Proteomes" id="UP001141806"/>
    </source>
</evidence>
<comment type="caution">
    <text evidence="2">The sequence shown here is derived from an EMBL/GenBank/DDBJ whole genome shotgun (WGS) entry which is preliminary data.</text>
</comment>
<evidence type="ECO:0000256" key="1">
    <source>
        <dbReference type="SAM" id="MobiDB-lite"/>
    </source>
</evidence>
<feature type="compositionally biased region" description="Acidic residues" evidence="1">
    <location>
        <begin position="39"/>
        <end position="50"/>
    </location>
</feature>
<evidence type="ECO:0000313" key="2">
    <source>
        <dbReference type="EMBL" id="KAJ4965267.1"/>
    </source>
</evidence>
<dbReference type="Proteomes" id="UP001141806">
    <property type="component" value="Unassembled WGS sequence"/>
</dbReference>
<feature type="compositionally biased region" description="Basic and acidic residues" evidence="1">
    <location>
        <begin position="27"/>
        <end position="38"/>
    </location>
</feature>